<dbReference type="EMBL" id="JAIWYP010000009">
    <property type="protein sequence ID" value="KAH3774691.1"/>
    <property type="molecule type" value="Genomic_DNA"/>
</dbReference>
<evidence type="ECO:0000313" key="1">
    <source>
        <dbReference type="EMBL" id="KAH3774691.1"/>
    </source>
</evidence>
<organism evidence="1 2">
    <name type="scientific">Dreissena polymorpha</name>
    <name type="common">Zebra mussel</name>
    <name type="synonym">Mytilus polymorpha</name>
    <dbReference type="NCBI Taxonomy" id="45954"/>
    <lineage>
        <taxon>Eukaryota</taxon>
        <taxon>Metazoa</taxon>
        <taxon>Spiralia</taxon>
        <taxon>Lophotrochozoa</taxon>
        <taxon>Mollusca</taxon>
        <taxon>Bivalvia</taxon>
        <taxon>Autobranchia</taxon>
        <taxon>Heteroconchia</taxon>
        <taxon>Euheterodonta</taxon>
        <taxon>Imparidentia</taxon>
        <taxon>Neoheterodontei</taxon>
        <taxon>Myida</taxon>
        <taxon>Dreissenoidea</taxon>
        <taxon>Dreissenidae</taxon>
        <taxon>Dreissena</taxon>
    </lineage>
</organism>
<reference evidence="1" key="1">
    <citation type="journal article" date="2019" name="bioRxiv">
        <title>The Genome of the Zebra Mussel, Dreissena polymorpha: A Resource for Invasive Species Research.</title>
        <authorList>
            <person name="McCartney M.A."/>
            <person name="Auch B."/>
            <person name="Kono T."/>
            <person name="Mallez S."/>
            <person name="Zhang Y."/>
            <person name="Obille A."/>
            <person name="Becker A."/>
            <person name="Abrahante J.E."/>
            <person name="Garbe J."/>
            <person name="Badalamenti J.P."/>
            <person name="Herman A."/>
            <person name="Mangelson H."/>
            <person name="Liachko I."/>
            <person name="Sullivan S."/>
            <person name="Sone E.D."/>
            <person name="Koren S."/>
            <person name="Silverstein K.A.T."/>
            <person name="Beckman K.B."/>
            <person name="Gohl D.M."/>
        </authorList>
    </citation>
    <scope>NUCLEOTIDE SEQUENCE</scope>
    <source>
        <strain evidence="1">Duluth1</strain>
        <tissue evidence="1">Whole animal</tissue>
    </source>
</reference>
<reference evidence="1" key="2">
    <citation type="submission" date="2020-11" db="EMBL/GenBank/DDBJ databases">
        <authorList>
            <person name="McCartney M.A."/>
            <person name="Auch B."/>
            <person name="Kono T."/>
            <person name="Mallez S."/>
            <person name="Becker A."/>
            <person name="Gohl D.M."/>
            <person name="Silverstein K.A.T."/>
            <person name="Koren S."/>
            <person name="Bechman K.B."/>
            <person name="Herman A."/>
            <person name="Abrahante J.E."/>
            <person name="Garbe J."/>
        </authorList>
    </citation>
    <scope>NUCLEOTIDE SEQUENCE</scope>
    <source>
        <strain evidence="1">Duluth1</strain>
        <tissue evidence="1">Whole animal</tissue>
    </source>
</reference>
<comment type="caution">
    <text evidence="1">The sequence shown here is derived from an EMBL/GenBank/DDBJ whole genome shotgun (WGS) entry which is preliminary data.</text>
</comment>
<sequence length="59" mass="6663">MRAGQHLKKECDTLKTFLLSIRVSTLTSNGAARTAEFMLQSWCLRKSYKVVDVTPRAFG</sequence>
<dbReference type="Proteomes" id="UP000828390">
    <property type="component" value="Unassembled WGS sequence"/>
</dbReference>
<gene>
    <name evidence="1" type="ORF">DPMN_176078</name>
</gene>
<dbReference type="AlphaFoldDB" id="A0A9D4E7N3"/>
<protein>
    <submittedName>
        <fullName evidence="1">Uncharacterized protein</fullName>
    </submittedName>
</protein>
<keyword evidence="2" id="KW-1185">Reference proteome</keyword>
<evidence type="ECO:0000313" key="2">
    <source>
        <dbReference type="Proteomes" id="UP000828390"/>
    </source>
</evidence>
<proteinExistence type="predicted"/>
<accession>A0A9D4E7N3</accession>
<name>A0A9D4E7N3_DREPO</name>